<dbReference type="Proteomes" id="UP000735302">
    <property type="component" value="Unassembled WGS sequence"/>
</dbReference>
<dbReference type="InterPro" id="IPR043128">
    <property type="entry name" value="Rev_trsase/Diguanyl_cyclase"/>
</dbReference>
<dbReference type="Gene3D" id="3.30.70.270">
    <property type="match status" value="1"/>
</dbReference>
<proteinExistence type="predicted"/>
<organism evidence="3 4">
    <name type="scientific">Plakobranchus ocellatus</name>
    <dbReference type="NCBI Taxonomy" id="259542"/>
    <lineage>
        <taxon>Eukaryota</taxon>
        <taxon>Metazoa</taxon>
        <taxon>Spiralia</taxon>
        <taxon>Lophotrochozoa</taxon>
        <taxon>Mollusca</taxon>
        <taxon>Gastropoda</taxon>
        <taxon>Heterobranchia</taxon>
        <taxon>Euthyneura</taxon>
        <taxon>Panpulmonata</taxon>
        <taxon>Sacoglossa</taxon>
        <taxon>Placobranchoidea</taxon>
        <taxon>Plakobranchidae</taxon>
        <taxon>Plakobranchus</taxon>
    </lineage>
</organism>
<dbReference type="InterPro" id="IPR043502">
    <property type="entry name" value="DNA/RNA_pol_sf"/>
</dbReference>
<reference evidence="3 4" key="1">
    <citation type="journal article" date="2021" name="Elife">
        <title>Chloroplast acquisition without the gene transfer in kleptoplastic sea slugs, Plakobranchus ocellatus.</title>
        <authorList>
            <person name="Maeda T."/>
            <person name="Takahashi S."/>
            <person name="Yoshida T."/>
            <person name="Shimamura S."/>
            <person name="Takaki Y."/>
            <person name="Nagai Y."/>
            <person name="Toyoda A."/>
            <person name="Suzuki Y."/>
            <person name="Arimoto A."/>
            <person name="Ishii H."/>
            <person name="Satoh N."/>
            <person name="Nishiyama T."/>
            <person name="Hasebe M."/>
            <person name="Maruyama T."/>
            <person name="Minagawa J."/>
            <person name="Obokata J."/>
            <person name="Shigenobu S."/>
        </authorList>
    </citation>
    <scope>NUCLEOTIDE SEQUENCE [LARGE SCALE GENOMIC DNA]</scope>
</reference>
<keyword evidence="1" id="KW-0175">Coiled coil</keyword>
<evidence type="ECO:0000256" key="1">
    <source>
        <dbReference type="SAM" id="Coils"/>
    </source>
</evidence>
<gene>
    <name evidence="3" type="ORF">PoB_004653400</name>
</gene>
<dbReference type="PANTHER" id="PTHR37984">
    <property type="entry name" value="PROTEIN CBG26694"/>
    <property type="match status" value="1"/>
</dbReference>
<evidence type="ECO:0000313" key="3">
    <source>
        <dbReference type="EMBL" id="GFO20029.1"/>
    </source>
</evidence>
<keyword evidence="4" id="KW-1185">Reference proteome</keyword>
<dbReference type="CDD" id="cd01647">
    <property type="entry name" value="RT_LTR"/>
    <property type="match status" value="1"/>
</dbReference>
<dbReference type="InterPro" id="IPR000477">
    <property type="entry name" value="RT_dom"/>
</dbReference>
<protein>
    <submittedName>
        <fullName evidence="3">Zinc finger protein</fullName>
    </submittedName>
</protein>
<comment type="caution">
    <text evidence="3">The sequence shown here is derived from an EMBL/GenBank/DDBJ whole genome shotgun (WGS) entry which is preliminary data.</text>
</comment>
<dbReference type="Pfam" id="PF00078">
    <property type="entry name" value="RVT_1"/>
    <property type="match status" value="1"/>
</dbReference>
<accession>A0AAV4BIV5</accession>
<evidence type="ECO:0000259" key="2">
    <source>
        <dbReference type="PROSITE" id="PS50878"/>
    </source>
</evidence>
<feature type="domain" description="Reverse transcriptase" evidence="2">
    <location>
        <begin position="482"/>
        <end position="618"/>
    </location>
</feature>
<evidence type="ECO:0000313" key="4">
    <source>
        <dbReference type="Proteomes" id="UP000735302"/>
    </source>
</evidence>
<dbReference type="SUPFAM" id="SSF56672">
    <property type="entry name" value="DNA/RNA polymerases"/>
    <property type="match status" value="1"/>
</dbReference>
<feature type="coiled-coil region" evidence="1">
    <location>
        <begin position="261"/>
        <end position="288"/>
    </location>
</feature>
<dbReference type="EMBL" id="BLXT01005122">
    <property type="protein sequence ID" value="GFO20029.1"/>
    <property type="molecule type" value="Genomic_DNA"/>
</dbReference>
<dbReference type="Gene3D" id="3.10.10.10">
    <property type="entry name" value="HIV Type 1 Reverse Transcriptase, subunit A, domain 1"/>
    <property type="match status" value="1"/>
</dbReference>
<dbReference type="PROSITE" id="PS50878">
    <property type="entry name" value="RT_POL"/>
    <property type="match status" value="1"/>
</dbReference>
<dbReference type="InterPro" id="IPR050951">
    <property type="entry name" value="Retrovirus_Pol_polyprotein"/>
</dbReference>
<dbReference type="PANTHER" id="PTHR37984:SF5">
    <property type="entry name" value="PROTEIN NYNRIN-LIKE"/>
    <property type="match status" value="1"/>
</dbReference>
<dbReference type="AlphaFoldDB" id="A0AAV4BIV5"/>
<sequence length="618" mass="69485">MEVTDDLQSEVEGGMLKLVSGKSVPVMSNCAALRDPEKTRSLGLPVLKGEIGGREVDVMHDTGCEGVVVRKQLFDASQLTGECCLLLRIDNTALLAEKAVISLRTLFLSGDVKALCIPDAICDVIVGNVEGARNPEDPDMSMMVGAATTRAQAKREAVTKPLRVLDIKGHVGVDREQLIKLQQEDPRILAPVDAGRTSRRGGKIVSFEKAKVIVYGRYQDLGRNVDVKQVVLPMHILRELWTKEIEEPDVKSSYEYVLNLRERLDDTLKIAREELEKAQGRQKHYYNRTAKRRKFSVGEKVLVLLPTDSNKLMMQWKGPFEIVTTVGINDYRINMGGKEKTFHANLLKGYIARDQNASQANMDERPPTSSSAIPAASVTVNEDLEGEHFNVSDCEALPELGGWGSEETVNDLKYGDELTLDQRIQLEEVAVTYSSIFSDRPGTASTEEHCIELTSSIPVRQRPYPVPYAMRQTLRDELREMEDLGVIRKSASPYASPVVVVKKKDGMNRVCIDYRRLNKLTIFDPQLMTPPADIFQGMEKDQYFSKIDLSKAYWQIPVRKEDIPETAFVTMDYHYEFLRMPFGMMNSRATLTRAEKKLLCGMGNVVDYIDDLLIHTET</sequence>
<name>A0AAV4BIV5_9GAST</name>